<proteinExistence type="predicted"/>
<dbReference type="InterPro" id="IPR001791">
    <property type="entry name" value="Laminin_G"/>
</dbReference>
<dbReference type="CDD" id="cd00110">
    <property type="entry name" value="LamG"/>
    <property type="match status" value="1"/>
</dbReference>
<protein>
    <submittedName>
        <fullName evidence="3">EGF-like domain-containing protein</fullName>
    </submittedName>
</protein>
<dbReference type="Gene3D" id="2.10.25.10">
    <property type="entry name" value="Laminin"/>
    <property type="match status" value="2"/>
</dbReference>
<dbReference type="SUPFAM" id="SSF57196">
    <property type="entry name" value="EGF/Laminin"/>
    <property type="match status" value="1"/>
</dbReference>
<dbReference type="Gene3D" id="2.60.120.200">
    <property type="match status" value="1"/>
</dbReference>
<dbReference type="AlphaFoldDB" id="A0A183DHQ9"/>
<accession>A0A183DHQ9</accession>
<name>A0A183DHQ9_9BILA</name>
<sequence>LLKPCANGLCSNTFNDFECHCEYSWAGKRCNERDHCALNSCGTNVTCTNHDGGYVCSSPATFIPSSFAKYKLLDGISTDRSIPDSLQISFLLRTRSGSGQIIYLKAPNAFLSLSLRNGLLIYEALVDGDVKKRSSDSLMNDGVMHNIVASSSGLYIDGKLSGTKSLPFPKNLFESTQNL</sequence>
<evidence type="ECO:0000313" key="3">
    <source>
        <dbReference type="WBParaSite" id="GPUH_0000825901-mRNA-1"/>
    </source>
</evidence>
<organism evidence="3">
    <name type="scientific">Gongylonema pulchrum</name>
    <dbReference type="NCBI Taxonomy" id="637853"/>
    <lineage>
        <taxon>Eukaryota</taxon>
        <taxon>Metazoa</taxon>
        <taxon>Ecdysozoa</taxon>
        <taxon>Nematoda</taxon>
        <taxon>Chromadorea</taxon>
        <taxon>Rhabditida</taxon>
        <taxon>Spirurina</taxon>
        <taxon>Spiruromorpha</taxon>
        <taxon>Spiruroidea</taxon>
        <taxon>Gongylonematidae</taxon>
        <taxon>Gongylonema</taxon>
    </lineage>
</organism>
<evidence type="ECO:0000256" key="1">
    <source>
        <dbReference type="ARBA" id="ARBA00023157"/>
    </source>
</evidence>
<dbReference type="WBParaSite" id="GPUH_0000825901-mRNA-1">
    <property type="protein sequence ID" value="GPUH_0000825901-mRNA-1"/>
    <property type="gene ID" value="GPUH_0000825901"/>
</dbReference>
<evidence type="ECO:0000259" key="2">
    <source>
        <dbReference type="PROSITE" id="PS00022"/>
    </source>
</evidence>
<keyword evidence="1" id="KW-1015">Disulfide bond</keyword>
<feature type="domain" description="EGF-like" evidence="2">
    <location>
        <begin position="19"/>
        <end position="30"/>
    </location>
</feature>
<dbReference type="PROSITE" id="PS00010">
    <property type="entry name" value="ASX_HYDROXYL"/>
    <property type="match status" value="1"/>
</dbReference>
<dbReference type="Pfam" id="PF02210">
    <property type="entry name" value="Laminin_G_2"/>
    <property type="match status" value="1"/>
</dbReference>
<dbReference type="PROSITE" id="PS00022">
    <property type="entry name" value="EGF_1"/>
    <property type="match status" value="1"/>
</dbReference>
<dbReference type="InterPro" id="IPR000742">
    <property type="entry name" value="EGF"/>
</dbReference>
<dbReference type="SUPFAM" id="SSF49899">
    <property type="entry name" value="Concanavalin A-like lectins/glucanases"/>
    <property type="match status" value="1"/>
</dbReference>
<reference evidence="3" key="1">
    <citation type="submission" date="2016-06" db="UniProtKB">
        <authorList>
            <consortium name="WormBaseParasite"/>
        </authorList>
    </citation>
    <scope>IDENTIFICATION</scope>
</reference>
<dbReference type="InterPro" id="IPR013320">
    <property type="entry name" value="ConA-like_dom_sf"/>
</dbReference>
<dbReference type="InterPro" id="IPR000152">
    <property type="entry name" value="EGF-type_Asp/Asn_hydroxyl_site"/>
</dbReference>